<dbReference type="OrthoDB" id="3251881at2"/>
<proteinExistence type="predicted"/>
<gene>
    <name evidence="1" type="ordered locus">VF_0173</name>
</gene>
<dbReference type="STRING" id="312309.VF_0173"/>
<name>Q5E8H8_ALIF1</name>
<dbReference type="EMBL" id="CP000020">
    <property type="protein sequence ID" value="AAW84668.1"/>
    <property type="molecule type" value="Genomic_DNA"/>
</dbReference>
<reference evidence="1 2" key="1">
    <citation type="journal article" date="2005" name="Proc. Natl. Acad. Sci. U.S.A.">
        <title>Complete genome sequence of Vibrio fischeri: a symbiotic bacterium with pathogenic congeners.</title>
        <authorList>
            <person name="Ruby E.G."/>
            <person name="Urbanowski M."/>
            <person name="Campbell J."/>
            <person name="Dunn A."/>
            <person name="Faini M."/>
            <person name="Gunsalus R."/>
            <person name="Lostroh P."/>
            <person name="Lupp C."/>
            <person name="McCann J."/>
            <person name="Millikan D."/>
            <person name="Schaefer A."/>
            <person name="Stabb E."/>
            <person name="Stevens A."/>
            <person name="Visick K."/>
            <person name="Whistler C."/>
            <person name="Greenberg E.P."/>
        </authorList>
    </citation>
    <scope>NUCLEOTIDE SEQUENCE [LARGE SCALE GENOMIC DNA]</scope>
    <source>
        <strain evidence="2">ATCC 700601 / ES114</strain>
    </source>
</reference>
<accession>Q5E8H8</accession>
<dbReference type="EnsemblBacteria" id="AAW84668">
    <property type="protein sequence ID" value="AAW84668"/>
    <property type="gene ID" value="VF_0173"/>
</dbReference>
<dbReference type="eggNOG" id="COG4641">
    <property type="taxonomic scope" value="Bacteria"/>
</dbReference>
<keyword evidence="2" id="KW-1185">Reference proteome</keyword>
<dbReference type="HOGENOM" id="CLU_066435_1_0_6"/>
<protein>
    <recommendedName>
        <fullName evidence="3">Glycosyltransferase</fullName>
    </recommendedName>
</protein>
<dbReference type="Proteomes" id="UP000000537">
    <property type="component" value="Chromosome I"/>
</dbReference>
<sequence length="315" mass="37801">MIKKKKRILLVIPKFFNYEKNIKKHFELMGYDVDLIIDETPFRTILCNYIPYMKLFFGFYVENKIKKLITKNDYTSCLVIKGSSLSLKALTIIESHIKNRYLYQWDSLSNYPYQTMLLYFNHVLTFDISDSKHLNLEYYPLFSMIENDRKELSRNIDILFIGSFHSDRYKVLKEILCQYKDLNIYFYLYIPFLSYIKRIFKGEKILLSDIRFFKIKPEKLSCFYNNSKCVLDIEAYHQTGFTMRTLEALYCGCKLITTNDNIYTADFFDKKIISVIDRNDVLLDKSFIFNDENVEDNKILQVKNLKEWVVRFADD</sequence>
<dbReference type="RefSeq" id="WP_011261029.1">
    <property type="nucleotide sequence ID" value="NC_006840.2"/>
</dbReference>
<evidence type="ECO:0008006" key="3">
    <source>
        <dbReference type="Google" id="ProtNLM"/>
    </source>
</evidence>
<organism evidence="1 2">
    <name type="scientific">Aliivibrio fischeri (strain ATCC 700601 / ES114)</name>
    <name type="common">Vibrio fischeri</name>
    <dbReference type="NCBI Taxonomy" id="312309"/>
    <lineage>
        <taxon>Bacteria</taxon>
        <taxon>Pseudomonadati</taxon>
        <taxon>Pseudomonadota</taxon>
        <taxon>Gammaproteobacteria</taxon>
        <taxon>Vibrionales</taxon>
        <taxon>Vibrionaceae</taxon>
        <taxon>Aliivibrio</taxon>
    </lineage>
</organism>
<dbReference type="AlphaFoldDB" id="Q5E8H8"/>
<evidence type="ECO:0000313" key="1">
    <source>
        <dbReference type="EMBL" id="AAW84668.1"/>
    </source>
</evidence>
<dbReference type="PATRIC" id="fig|312309.11.peg.170"/>
<dbReference type="KEGG" id="vfi:VF_0173"/>
<evidence type="ECO:0000313" key="2">
    <source>
        <dbReference type="Proteomes" id="UP000000537"/>
    </source>
</evidence>
<reference evidence="1 2" key="2">
    <citation type="journal article" date="2008" name="BMC Genomics">
        <title>Comparative genomics-based investigation of resequencing targets in Vibrio fischeri: focus on point miscalls and artefactual expansions.</title>
        <authorList>
            <person name="Mandel M.J."/>
            <person name="Stabb E.V."/>
            <person name="Ruby E.G."/>
        </authorList>
    </citation>
    <scope>NUCLEOTIDE SEQUENCE [LARGE SCALE GENOMIC DNA]</scope>
    <source>
        <strain evidence="2">ATCC 700601 / ES114</strain>
    </source>
</reference>
<dbReference type="GeneID" id="54162797"/>